<evidence type="ECO:0000256" key="4">
    <source>
        <dbReference type="ARBA" id="ARBA00022692"/>
    </source>
</evidence>
<evidence type="ECO:0000256" key="2">
    <source>
        <dbReference type="ARBA" id="ARBA00008472"/>
    </source>
</evidence>
<evidence type="ECO:0000256" key="5">
    <source>
        <dbReference type="ARBA" id="ARBA00022989"/>
    </source>
</evidence>
<keyword evidence="6 7" id="KW-0472">Membrane</keyword>
<gene>
    <name evidence="8" type="ORF">ENI32_02390</name>
    <name evidence="9" type="ORF">SBU_000215</name>
</gene>
<protein>
    <submittedName>
        <fullName evidence="9">F420H2:quinone oxidoreductase subunit A</fullName>
    </submittedName>
    <submittedName>
        <fullName evidence="8">NADH-quinone oxidoreductase subunit A</fullName>
    </submittedName>
</protein>
<accession>A0A1F2P7E8</accession>
<organism evidence="9 10">
    <name type="scientific">Candidatus Syntropharchaeum butanivorans</name>
    <dbReference type="NCBI Taxonomy" id="1839936"/>
    <lineage>
        <taxon>Archaea</taxon>
        <taxon>Methanobacteriati</taxon>
        <taxon>Methanobacteriota</taxon>
        <taxon>Stenosarchaea group</taxon>
        <taxon>Methanomicrobia</taxon>
        <taxon>Methanosarcinales</taxon>
        <taxon>ANME-2 cluster</taxon>
        <taxon>Candidatus Syntropharchaeum</taxon>
    </lineage>
</organism>
<feature type="transmembrane region" description="Helical" evidence="7">
    <location>
        <begin position="88"/>
        <end position="107"/>
    </location>
</feature>
<dbReference type="InterPro" id="IPR000440">
    <property type="entry name" value="NADH_UbQ/plastoQ_OxRdtase_su3"/>
</dbReference>
<dbReference type="STRING" id="1839936.SBU_000215"/>
<dbReference type="Proteomes" id="UP000185779">
    <property type="component" value="Unassembled WGS sequence"/>
</dbReference>
<keyword evidence="3" id="KW-0813">Transport</keyword>
<dbReference type="GO" id="GO:0016020">
    <property type="term" value="C:membrane"/>
    <property type="evidence" value="ECO:0007669"/>
    <property type="project" value="UniProtKB-SubCell"/>
</dbReference>
<name>A0A1F2P7E8_9EURY</name>
<proteinExistence type="inferred from homology"/>
<evidence type="ECO:0000256" key="3">
    <source>
        <dbReference type="ARBA" id="ARBA00022448"/>
    </source>
</evidence>
<feature type="transmembrane region" description="Helical" evidence="7">
    <location>
        <begin position="60"/>
        <end position="82"/>
    </location>
</feature>
<evidence type="ECO:0000313" key="9">
    <source>
        <dbReference type="EMBL" id="OFV66922.1"/>
    </source>
</evidence>
<keyword evidence="10" id="KW-1185">Reference proteome</keyword>
<dbReference type="Gene3D" id="1.20.58.1610">
    <property type="entry name" value="NADH:ubiquinone/plastoquinone oxidoreductase, chain 3"/>
    <property type="match status" value="1"/>
</dbReference>
<evidence type="ECO:0000313" key="8">
    <source>
        <dbReference type="EMBL" id="HEC56722.1"/>
    </source>
</evidence>
<evidence type="ECO:0000256" key="1">
    <source>
        <dbReference type="ARBA" id="ARBA00004370"/>
    </source>
</evidence>
<comment type="subcellular location">
    <subcellularLocation>
        <location evidence="1">Membrane</location>
    </subcellularLocation>
</comment>
<dbReference type="InterPro" id="IPR038430">
    <property type="entry name" value="NDAH_ubi_oxred_su3_sf"/>
</dbReference>
<dbReference type="NCBIfam" id="NF004727">
    <property type="entry name" value="PRK06073.1-2"/>
    <property type="match status" value="1"/>
</dbReference>
<reference evidence="9 10" key="1">
    <citation type="submission" date="2016-05" db="EMBL/GenBank/DDBJ databases">
        <title>Microbial consortia oxidize butane by reversing methanogenesis.</title>
        <authorList>
            <person name="Laso-Perez R."/>
            <person name="Richter M."/>
            <person name="Wegener G."/>
            <person name="Musat F."/>
        </authorList>
    </citation>
    <scope>NUCLEOTIDE SEQUENCE [LARGE SCALE GENOMIC DNA]</scope>
    <source>
        <strain evidence="9">BOX1</strain>
    </source>
</reference>
<dbReference type="AlphaFoldDB" id="A0A1F2P7E8"/>
<sequence>MMEKAVVIGLVLALCILTDLAILTLAKLLPRYNLTDLKVSRWEAGNLPVGRAKGLLPMQYLSFMFLFMALEPITVVLFIFAAHPTTGFYILLLISLLLILPTVYIGYKAATEGFER</sequence>
<dbReference type="EMBL" id="LYOR01000001">
    <property type="protein sequence ID" value="OFV66922.1"/>
    <property type="molecule type" value="Genomic_DNA"/>
</dbReference>
<dbReference type="Proteomes" id="UP000885936">
    <property type="component" value="Unassembled WGS sequence"/>
</dbReference>
<comment type="similarity">
    <text evidence="2">Belongs to the complex I subunit 3 family.</text>
</comment>
<dbReference type="GO" id="GO:0008137">
    <property type="term" value="F:NADH dehydrogenase (ubiquinone) activity"/>
    <property type="evidence" value="ECO:0007669"/>
    <property type="project" value="InterPro"/>
</dbReference>
<dbReference type="EMBL" id="DRIE01000038">
    <property type="protein sequence ID" value="HEC56722.1"/>
    <property type="molecule type" value="Genomic_DNA"/>
</dbReference>
<evidence type="ECO:0000313" key="10">
    <source>
        <dbReference type="Proteomes" id="UP000185779"/>
    </source>
</evidence>
<feature type="transmembrane region" description="Helical" evidence="7">
    <location>
        <begin position="6"/>
        <end position="29"/>
    </location>
</feature>
<evidence type="ECO:0000256" key="7">
    <source>
        <dbReference type="SAM" id="Phobius"/>
    </source>
</evidence>
<evidence type="ECO:0000256" key="6">
    <source>
        <dbReference type="ARBA" id="ARBA00023136"/>
    </source>
</evidence>
<keyword evidence="5 7" id="KW-1133">Transmembrane helix</keyword>
<reference evidence="8" key="2">
    <citation type="journal article" date="2020" name="mSystems">
        <title>Genome- and Community-Level Interaction Insights into Carbon Utilization and Element Cycling Functions of Hydrothermarchaeota in Hydrothermal Sediment.</title>
        <authorList>
            <person name="Zhou Z."/>
            <person name="Liu Y."/>
            <person name="Xu W."/>
            <person name="Pan J."/>
            <person name="Luo Z.H."/>
            <person name="Li M."/>
        </authorList>
    </citation>
    <scope>NUCLEOTIDE SEQUENCE [LARGE SCALE GENOMIC DNA]</scope>
    <source>
        <strain evidence="8">HyVt-386</strain>
    </source>
</reference>
<keyword evidence="4 7" id="KW-0812">Transmembrane</keyword>
<dbReference type="Pfam" id="PF00507">
    <property type="entry name" value="Oxidored_q4"/>
    <property type="match status" value="1"/>
</dbReference>
<comment type="caution">
    <text evidence="9">The sequence shown here is derived from an EMBL/GenBank/DDBJ whole genome shotgun (WGS) entry which is preliminary data.</text>
</comment>